<accession>A0ABS9IKN2</accession>
<sequence length="429" mass="50188">MKYFYKLFSLVLITCLCSCSQDGNEPKPIFKLSSTNTFIGDTLTVSGKNLDQIVNIRIFNEDIDPVYSDLANLISKTNTEIKFIVPEMYNEKATIYFGSNLESIDIELFGYIPFSYQNNGTIIRNAQIDQILDDDIAYCYHRNWSQRFKLYDYYSKLEGLPPLNRANNSLYYYVEENIGYHLVSNGTRFQVFSFNDKIGTRNLEFNMSYEDLNQPLFVRKMEFVTNNLAYIMTNNYEIFQVIDGVVMAFNDLYPQLNNIPYSSFKVMNDDSIILFSNEQNYIIKLKNGEVNQINFAENAGHYDNFINVYIHPTFFNNEGGFYSKTEHKIYKSVDYGQTWSAYDVNFAYDENMFIQYLGGNQFILHRYLISPNNIDLKSKYISTDNGKSWRRIFHSSSDYGGYIRMHDEYGFSGTLSYGLVKFRRFPNGF</sequence>
<protein>
    <recommendedName>
        <fullName evidence="3">IPT/TIG domain-containing protein</fullName>
    </recommendedName>
</protein>
<evidence type="ECO:0008006" key="3">
    <source>
        <dbReference type="Google" id="ProtNLM"/>
    </source>
</evidence>
<gene>
    <name evidence="1" type="ORF">L3X39_11030</name>
</gene>
<name>A0ABS9IKN2_9FLAO</name>
<dbReference type="SUPFAM" id="SSF110296">
    <property type="entry name" value="Oligoxyloglucan reducing end-specific cellobiohydrolase"/>
    <property type="match status" value="1"/>
</dbReference>
<dbReference type="InterPro" id="IPR015943">
    <property type="entry name" value="WD40/YVTN_repeat-like_dom_sf"/>
</dbReference>
<proteinExistence type="predicted"/>
<evidence type="ECO:0000313" key="2">
    <source>
        <dbReference type="Proteomes" id="UP001200022"/>
    </source>
</evidence>
<comment type="caution">
    <text evidence="1">The sequence shown here is derived from an EMBL/GenBank/DDBJ whole genome shotgun (WGS) entry which is preliminary data.</text>
</comment>
<evidence type="ECO:0000313" key="1">
    <source>
        <dbReference type="EMBL" id="MCF7561171.1"/>
    </source>
</evidence>
<dbReference type="EMBL" id="JAKKDV010000004">
    <property type="protein sequence ID" value="MCF7561171.1"/>
    <property type="molecule type" value="Genomic_DNA"/>
</dbReference>
<dbReference type="RefSeq" id="WP_237231840.1">
    <property type="nucleotide sequence ID" value="NZ_JAKKDV010000004.1"/>
</dbReference>
<dbReference type="Gene3D" id="2.130.10.10">
    <property type="entry name" value="YVTN repeat-like/Quinoprotein amine dehydrogenase"/>
    <property type="match status" value="1"/>
</dbReference>
<dbReference type="Proteomes" id="UP001200022">
    <property type="component" value="Unassembled WGS sequence"/>
</dbReference>
<organism evidence="1 2">
    <name type="scientific">Flaviramulus multivorans</name>
    <dbReference type="NCBI Taxonomy" id="1304750"/>
    <lineage>
        <taxon>Bacteria</taxon>
        <taxon>Pseudomonadati</taxon>
        <taxon>Bacteroidota</taxon>
        <taxon>Flavobacteriia</taxon>
        <taxon>Flavobacteriales</taxon>
        <taxon>Flavobacteriaceae</taxon>
        <taxon>Flaviramulus</taxon>
    </lineage>
</organism>
<keyword evidence="2" id="KW-1185">Reference proteome</keyword>
<reference evidence="1 2" key="1">
    <citation type="submission" date="2022-01" db="EMBL/GenBank/DDBJ databases">
        <title>Draft genome sequence of Sabulilitoribacter multivorans KCTC 32326.</title>
        <authorList>
            <person name="Oh J.-S."/>
        </authorList>
    </citation>
    <scope>NUCLEOTIDE SEQUENCE [LARGE SCALE GENOMIC DNA]</scope>
    <source>
        <strain evidence="1 2">M-M16</strain>
    </source>
</reference>